<reference evidence="2" key="1">
    <citation type="journal article" date="2015" name="J. Phycol.">
        <title>The Choreocolax polysiphoniae plastid forces a reevaluation of the evolutionary pathways to parasitism in red algae.</title>
        <authorList>
            <person name="Salomaki E.D."/>
            <person name="Nickles K.R."/>
            <person name="Lane C.E."/>
        </authorList>
    </citation>
    <scope>NUCLEOTIDE SEQUENCE</scope>
</reference>
<dbReference type="InterPro" id="IPR012675">
    <property type="entry name" value="Beta-grasp_dom_sf"/>
</dbReference>
<organism evidence="2">
    <name type="scientific">Vertebrata lanosa</name>
    <dbReference type="NCBI Taxonomy" id="1261582"/>
    <lineage>
        <taxon>Eukaryota</taxon>
        <taxon>Rhodophyta</taxon>
        <taxon>Florideophyceae</taxon>
        <taxon>Rhodymeniophycidae</taxon>
        <taxon>Ceramiales</taxon>
        <taxon>Rhodomelaceae</taxon>
        <taxon>Polysiphonioideae</taxon>
        <taxon>Vertebrata</taxon>
    </lineage>
</organism>
<dbReference type="Gene3D" id="3.10.20.30">
    <property type="match status" value="1"/>
</dbReference>
<gene>
    <name evidence="2" type="primary">thiS</name>
</gene>
<keyword evidence="1" id="KW-1133">Transmembrane helix</keyword>
<dbReference type="GeneID" id="23629644"/>
<keyword evidence="2" id="KW-0934">Plastid</keyword>
<evidence type="ECO:0000313" key="2">
    <source>
        <dbReference type="EMBL" id="AJH66070.1"/>
    </source>
</evidence>
<dbReference type="Pfam" id="PF02597">
    <property type="entry name" value="ThiS"/>
    <property type="match status" value="1"/>
</dbReference>
<sequence length="118" mass="13475">MTGFEPAYDGVTIHCRNLLATPAIFIFDSLWYYTLFYIIGLSLTSFINMQNYLTIFINGDPFNCHDSMSLSDILYYLNIDVNVVIIEYNHTIIDKDNFSTLYFDNDDSIEVISIVGGG</sequence>
<accession>A0A0B5W3S9</accession>
<dbReference type="InterPro" id="IPR003749">
    <property type="entry name" value="ThiS/MoaD-like"/>
</dbReference>
<keyword evidence="1" id="KW-0812">Transmembrane</keyword>
<name>A0A0B5W3S9_9FLOR</name>
<dbReference type="EMBL" id="KP308097">
    <property type="protein sequence ID" value="AJH66070.1"/>
    <property type="molecule type" value="Genomic_DNA"/>
</dbReference>
<proteinExistence type="predicted"/>
<dbReference type="CDD" id="cd00565">
    <property type="entry name" value="Ubl_ThiS"/>
    <property type="match status" value="1"/>
</dbReference>
<feature type="transmembrane region" description="Helical" evidence="1">
    <location>
        <begin position="30"/>
        <end position="49"/>
    </location>
</feature>
<dbReference type="InterPro" id="IPR010035">
    <property type="entry name" value="Thi_S"/>
</dbReference>
<protein>
    <submittedName>
        <fullName evidence="2">Thiamine biosynthesis protein S</fullName>
    </submittedName>
</protein>
<dbReference type="PANTHER" id="PTHR34472:SF1">
    <property type="entry name" value="SULFUR CARRIER PROTEIN THIS"/>
    <property type="match status" value="1"/>
</dbReference>
<dbReference type="RefSeq" id="YP_009122312.1">
    <property type="nucleotide sequence ID" value="NC_026523.1"/>
</dbReference>
<dbReference type="AlphaFoldDB" id="A0A0B5W3S9"/>
<keyword evidence="1" id="KW-0472">Membrane</keyword>
<geneLocation type="plastid" evidence="2"/>
<dbReference type="InterPro" id="IPR016155">
    <property type="entry name" value="Mopterin_synth/thiamin_S_b"/>
</dbReference>
<dbReference type="PANTHER" id="PTHR34472">
    <property type="entry name" value="SULFUR CARRIER PROTEIN THIS"/>
    <property type="match status" value="1"/>
</dbReference>
<dbReference type="SUPFAM" id="SSF54285">
    <property type="entry name" value="MoaD/ThiS"/>
    <property type="match status" value="1"/>
</dbReference>
<dbReference type="NCBIfam" id="TIGR01683">
    <property type="entry name" value="thiS"/>
    <property type="match status" value="1"/>
</dbReference>
<evidence type="ECO:0000256" key="1">
    <source>
        <dbReference type="SAM" id="Phobius"/>
    </source>
</evidence>